<feature type="domain" description="Winged helix-turn helix" evidence="2">
    <location>
        <begin position="103"/>
        <end position="161"/>
    </location>
</feature>
<organism evidence="3 4">
    <name type="scientific">Tropicimonas isoalkanivorans</name>
    <dbReference type="NCBI Taxonomy" id="441112"/>
    <lineage>
        <taxon>Bacteria</taxon>
        <taxon>Pseudomonadati</taxon>
        <taxon>Pseudomonadota</taxon>
        <taxon>Alphaproteobacteria</taxon>
        <taxon>Rhodobacterales</taxon>
        <taxon>Roseobacteraceae</taxon>
        <taxon>Tropicimonas</taxon>
    </lineage>
</organism>
<dbReference type="STRING" id="441112.SAMN04488094_11194"/>
<evidence type="ECO:0000313" key="3">
    <source>
        <dbReference type="EMBL" id="SFC91750.1"/>
    </source>
</evidence>
<name>A0A1I1NDC7_9RHOB</name>
<dbReference type="EMBL" id="FOLG01000011">
    <property type="protein sequence ID" value="SFC91750.1"/>
    <property type="molecule type" value="Genomic_DNA"/>
</dbReference>
<dbReference type="RefSeq" id="WP_093361832.1">
    <property type="nucleotide sequence ID" value="NZ_FOLG01000011.1"/>
</dbReference>
<dbReference type="Pfam" id="PF13592">
    <property type="entry name" value="HTH_33"/>
    <property type="match status" value="1"/>
</dbReference>
<evidence type="ECO:0000259" key="2">
    <source>
        <dbReference type="Pfam" id="PF13592"/>
    </source>
</evidence>
<gene>
    <name evidence="3" type="ORF">SAMN04488094_11194</name>
</gene>
<dbReference type="InterPro" id="IPR025959">
    <property type="entry name" value="Winged_HTH_dom"/>
</dbReference>
<dbReference type="OrthoDB" id="2375382at2"/>
<protein>
    <submittedName>
        <fullName evidence="3">Transposase</fullName>
    </submittedName>
</protein>
<keyword evidence="4" id="KW-1185">Reference proteome</keyword>
<reference evidence="3 4" key="1">
    <citation type="submission" date="2016-10" db="EMBL/GenBank/DDBJ databases">
        <authorList>
            <person name="de Groot N.N."/>
        </authorList>
    </citation>
    <scope>NUCLEOTIDE SEQUENCE [LARGE SCALE GENOMIC DNA]</scope>
    <source>
        <strain evidence="3 4">DSM 19548</strain>
    </source>
</reference>
<feature type="compositionally biased region" description="Basic residues" evidence="1">
    <location>
        <begin position="161"/>
        <end position="177"/>
    </location>
</feature>
<feature type="region of interest" description="Disordered" evidence="1">
    <location>
        <begin position="143"/>
        <end position="177"/>
    </location>
</feature>
<sequence>MVQVAAHLSVAELQAGYRGSKDATLARHFQVIWLLARGHTVAETAQLTGFVRRWVEELLVRYNRFGPASLGDRRRRNGAKPRILTPQVLAMLRERVKAPPDDGGVWTAKKVAAVIAAELGLTRVAEQRGWEALKAIGWTVQRPRPQHAQAATAEEQEAFKKSSRGWSSRKRSAIPAR</sequence>
<dbReference type="AlphaFoldDB" id="A0A1I1NDC7"/>
<dbReference type="InterPro" id="IPR009057">
    <property type="entry name" value="Homeodomain-like_sf"/>
</dbReference>
<dbReference type="SUPFAM" id="SSF46689">
    <property type="entry name" value="Homeodomain-like"/>
    <property type="match status" value="1"/>
</dbReference>
<proteinExistence type="predicted"/>
<evidence type="ECO:0000313" key="4">
    <source>
        <dbReference type="Proteomes" id="UP000198728"/>
    </source>
</evidence>
<accession>A0A1I1NDC7</accession>
<evidence type="ECO:0000256" key="1">
    <source>
        <dbReference type="SAM" id="MobiDB-lite"/>
    </source>
</evidence>
<dbReference type="Proteomes" id="UP000198728">
    <property type="component" value="Unassembled WGS sequence"/>
</dbReference>
<dbReference type="Pfam" id="PF13551">
    <property type="entry name" value="HTH_29"/>
    <property type="match status" value="1"/>
</dbReference>